<organism evidence="1 2">
    <name type="scientific">Kaistella carnis</name>
    <dbReference type="NCBI Taxonomy" id="1241979"/>
    <lineage>
        <taxon>Bacteria</taxon>
        <taxon>Pseudomonadati</taxon>
        <taxon>Bacteroidota</taxon>
        <taxon>Flavobacteriia</taxon>
        <taxon>Flavobacteriales</taxon>
        <taxon>Weeksellaceae</taxon>
        <taxon>Chryseobacterium group</taxon>
        <taxon>Kaistella</taxon>
    </lineage>
</organism>
<sequence length="153" mass="18145">METNYYSFNMQKLLQIAEQLHCRGYEHLKALPFAAPNGLAWRCMFYNGTHTHEELPVSNWLSHKFPTLHETIIETSISELTTVFEQDNEQFLNDCRGEDTEYKNWFSEMLKVLEPDELPIAFADYTAPTTYWRTTHQNKIPLLQTEIDHLKRF</sequence>
<proteinExistence type="predicted"/>
<dbReference type="OrthoDB" id="6379714at2"/>
<keyword evidence="2" id="KW-1185">Reference proteome</keyword>
<evidence type="ECO:0000313" key="1">
    <source>
        <dbReference type="EMBL" id="AZI33961.1"/>
    </source>
</evidence>
<gene>
    <name evidence="1" type="ORF">EIB73_12530</name>
</gene>
<name>A0A3G8XYZ8_9FLAO</name>
<reference evidence="2" key="1">
    <citation type="submission" date="2018-11" db="EMBL/GenBank/DDBJ databases">
        <title>Proposal to divide the Flavobacteriaceae and reorganize its genera based on Amino Acid Identity values calculated from whole genome sequences.</title>
        <authorList>
            <person name="Nicholson A.C."/>
            <person name="Gulvik C.A."/>
            <person name="Whitney A.M."/>
            <person name="Humrighouse B.W."/>
            <person name="Bell M."/>
            <person name="Holmes B."/>
            <person name="Steigerwalt A.G."/>
            <person name="Villarma A."/>
            <person name="Sheth M."/>
            <person name="Batra D."/>
            <person name="Pryor J."/>
            <person name="Bernardet J.-F."/>
            <person name="Hugo C."/>
            <person name="Kampfer P."/>
            <person name="Newman J.D."/>
            <person name="McQuiston J.R."/>
        </authorList>
    </citation>
    <scope>NUCLEOTIDE SEQUENCE [LARGE SCALE GENOMIC DNA]</scope>
    <source>
        <strain evidence="2">G0081</strain>
    </source>
</reference>
<dbReference type="Proteomes" id="UP000270185">
    <property type="component" value="Chromosome"/>
</dbReference>
<dbReference type="KEGG" id="ccas:EIB73_12530"/>
<dbReference type="EMBL" id="CP034159">
    <property type="protein sequence ID" value="AZI33961.1"/>
    <property type="molecule type" value="Genomic_DNA"/>
</dbReference>
<dbReference type="RefSeq" id="WP_125025597.1">
    <property type="nucleotide sequence ID" value="NZ_CP034159.1"/>
</dbReference>
<protein>
    <submittedName>
        <fullName evidence="1">Uncharacterized protein</fullName>
    </submittedName>
</protein>
<accession>A0A3G8XYZ8</accession>
<dbReference type="AlphaFoldDB" id="A0A3G8XYZ8"/>
<evidence type="ECO:0000313" key="2">
    <source>
        <dbReference type="Proteomes" id="UP000270185"/>
    </source>
</evidence>